<reference evidence="6" key="3">
    <citation type="submission" date="2025-05" db="UniProtKB">
        <authorList>
            <consortium name="EnsemblMetazoa"/>
        </authorList>
    </citation>
    <scope>IDENTIFICATION</scope>
</reference>
<keyword evidence="7" id="KW-1185">Reference proteome</keyword>
<dbReference type="Pfam" id="PF00335">
    <property type="entry name" value="Tetraspanin"/>
    <property type="match status" value="1"/>
</dbReference>
<dbReference type="SUPFAM" id="SSF48652">
    <property type="entry name" value="Tetraspanin"/>
    <property type="match status" value="1"/>
</dbReference>
<dbReference type="InterPro" id="IPR018499">
    <property type="entry name" value="Tetraspanin/Peripherin"/>
</dbReference>
<dbReference type="PANTHER" id="PTHR19282:SF521">
    <property type="entry name" value="IP01817P-RELATED"/>
    <property type="match status" value="1"/>
</dbReference>
<feature type="transmembrane region" description="Helical" evidence="5">
    <location>
        <begin position="12"/>
        <end position="34"/>
    </location>
</feature>
<comment type="subcellular location">
    <subcellularLocation>
        <location evidence="1">Membrane</location>
        <topology evidence="1">Multi-pass membrane protein</topology>
    </subcellularLocation>
</comment>
<evidence type="ECO:0000313" key="7">
    <source>
        <dbReference type="Proteomes" id="UP001652680"/>
    </source>
</evidence>
<keyword evidence="4 5" id="KW-0472">Membrane</keyword>
<dbReference type="EnsemblMetazoa" id="XM_017123203.1">
    <property type="protein sequence ID" value="XP_016978692.1"/>
    <property type="gene ID" value="LOC108044267"/>
</dbReference>
<feature type="transmembrane region" description="Helical" evidence="5">
    <location>
        <begin position="40"/>
        <end position="64"/>
    </location>
</feature>
<evidence type="ECO:0000256" key="5">
    <source>
        <dbReference type="SAM" id="Phobius"/>
    </source>
</evidence>
<sequence>MSCATSTVKFSFFFFNAIWLIVGILVIGVGALSFGELGNLFAILILVGGVVILLTSLFGYYGAVREAPRMLWMYVSLLLTLLVGMLIFIILHPKDKIKNYAIQEIKDQWKLEETHPGSMDTIQTTYQCCGLNGSADYLFSTAMMYNTIPYSCYEDYDSGNINREGCLRKVEQFFEDDDNLEVGYKDWLLFGFMVVLIVLGAILAINYTKSQRRFNY</sequence>
<dbReference type="Gene3D" id="1.10.1450.10">
    <property type="entry name" value="Tetraspanin"/>
    <property type="match status" value="1"/>
</dbReference>
<keyword evidence="2 5" id="KW-0812">Transmembrane</keyword>
<evidence type="ECO:0000313" key="6">
    <source>
        <dbReference type="EnsemblMetazoa" id="XP_016978692.1"/>
    </source>
</evidence>
<gene>
    <name evidence="8" type="primary">LOC108044267</name>
    <name evidence="6" type="synonym">108044267</name>
</gene>
<evidence type="ECO:0000256" key="4">
    <source>
        <dbReference type="ARBA" id="ARBA00023136"/>
    </source>
</evidence>
<feature type="transmembrane region" description="Helical" evidence="5">
    <location>
        <begin position="187"/>
        <end position="207"/>
    </location>
</feature>
<dbReference type="GO" id="GO:0005886">
    <property type="term" value="C:plasma membrane"/>
    <property type="evidence" value="ECO:0007669"/>
    <property type="project" value="TreeGrafter"/>
</dbReference>
<proteinExistence type="predicted"/>
<evidence type="ECO:0000256" key="1">
    <source>
        <dbReference type="ARBA" id="ARBA00004141"/>
    </source>
</evidence>
<reference evidence="8" key="2">
    <citation type="submission" date="2025-04" db="UniProtKB">
        <authorList>
            <consortium name="RefSeq"/>
        </authorList>
    </citation>
    <scope>IDENTIFICATION</scope>
</reference>
<dbReference type="OrthoDB" id="6134317at2759"/>
<dbReference type="PANTHER" id="PTHR19282">
    <property type="entry name" value="TETRASPANIN"/>
    <property type="match status" value="1"/>
</dbReference>
<accession>A0A6P4EKF2</accession>
<keyword evidence="3 5" id="KW-1133">Transmembrane helix</keyword>
<feature type="transmembrane region" description="Helical" evidence="5">
    <location>
        <begin position="71"/>
        <end position="91"/>
    </location>
</feature>
<evidence type="ECO:0000313" key="8">
    <source>
        <dbReference type="RefSeq" id="XP_016978692.1"/>
    </source>
</evidence>
<dbReference type="Proteomes" id="UP001652680">
    <property type="component" value="Unassembled WGS sequence"/>
</dbReference>
<organism evidence="8">
    <name type="scientific">Drosophila rhopaloa</name>
    <name type="common">Fruit fly</name>
    <dbReference type="NCBI Taxonomy" id="1041015"/>
    <lineage>
        <taxon>Eukaryota</taxon>
        <taxon>Metazoa</taxon>
        <taxon>Ecdysozoa</taxon>
        <taxon>Arthropoda</taxon>
        <taxon>Hexapoda</taxon>
        <taxon>Insecta</taxon>
        <taxon>Pterygota</taxon>
        <taxon>Neoptera</taxon>
        <taxon>Endopterygota</taxon>
        <taxon>Diptera</taxon>
        <taxon>Brachycera</taxon>
        <taxon>Muscomorpha</taxon>
        <taxon>Ephydroidea</taxon>
        <taxon>Drosophilidae</taxon>
        <taxon>Drosophila</taxon>
        <taxon>Sophophora</taxon>
    </lineage>
</organism>
<evidence type="ECO:0000256" key="2">
    <source>
        <dbReference type="ARBA" id="ARBA00022692"/>
    </source>
</evidence>
<dbReference type="AlphaFoldDB" id="A0A6P4EKF2"/>
<evidence type="ECO:0000256" key="3">
    <source>
        <dbReference type="ARBA" id="ARBA00022989"/>
    </source>
</evidence>
<name>A0A6P4EKF2_DRORH</name>
<dbReference type="GeneID" id="108044267"/>
<dbReference type="CDD" id="cd03127">
    <property type="entry name" value="tetraspanin_LEL"/>
    <property type="match status" value="1"/>
</dbReference>
<dbReference type="InterPro" id="IPR008952">
    <property type="entry name" value="Tetraspanin_EC2_sf"/>
</dbReference>
<protein>
    <submittedName>
        <fullName evidence="8">Protein late bloomer-like</fullName>
    </submittedName>
</protein>
<reference evidence="7" key="1">
    <citation type="journal article" date="2021" name="Elife">
        <title>Highly contiguous assemblies of 101 drosophilid genomes.</title>
        <authorList>
            <person name="Kim B.Y."/>
            <person name="Wang J.R."/>
            <person name="Miller D.E."/>
            <person name="Barmina O."/>
            <person name="Delaney E."/>
            <person name="Thompson A."/>
            <person name="Comeault A.A."/>
            <person name="Peede D."/>
            <person name="D'Agostino E.R."/>
            <person name="Pelaez J."/>
            <person name="Aguilar J.M."/>
            <person name="Haji D."/>
            <person name="Matsunaga T."/>
            <person name="Armstrong E.E."/>
            <person name="Zych M."/>
            <person name="Ogawa Y."/>
            <person name="Stamenkovic-Radak M."/>
            <person name="Jelic M."/>
            <person name="Veselinovic M.S."/>
            <person name="Tanaskovic M."/>
            <person name="Eric P."/>
            <person name="Gao J.J."/>
            <person name="Katoh T.K."/>
            <person name="Toda M.J."/>
            <person name="Watabe H."/>
            <person name="Watada M."/>
            <person name="Davis J.S."/>
            <person name="Moyle L.C."/>
            <person name="Manoli G."/>
            <person name="Bertolini E."/>
            <person name="Kostal V."/>
            <person name="Hawley R.S."/>
            <person name="Takahashi A."/>
            <person name="Jones C.D."/>
            <person name="Price D.K."/>
            <person name="Whiteman N."/>
            <person name="Kopp A."/>
            <person name="Matute D.R."/>
            <person name="Petrov D.A."/>
        </authorList>
    </citation>
    <scope>NUCLEOTIDE SEQUENCE [LARGE SCALE GENOMIC DNA]</scope>
</reference>
<dbReference type="RefSeq" id="XP_016978692.1">
    <property type="nucleotide sequence ID" value="XM_017123203.1"/>
</dbReference>